<dbReference type="InterPro" id="IPR010281">
    <property type="entry name" value="DUF885"/>
</dbReference>
<reference evidence="2" key="1">
    <citation type="journal article" date="2019" name="Int. J. Syst. Evol. Microbiol.">
        <title>The Global Catalogue of Microorganisms (GCM) 10K type strain sequencing project: providing services to taxonomists for standard genome sequencing and annotation.</title>
        <authorList>
            <consortium name="The Broad Institute Genomics Platform"/>
            <consortium name="The Broad Institute Genome Sequencing Center for Infectious Disease"/>
            <person name="Wu L."/>
            <person name="Ma J."/>
        </authorList>
    </citation>
    <scope>NUCLEOTIDE SEQUENCE [LARGE SCALE GENOMIC DNA]</scope>
    <source>
        <strain evidence="2">CGMCC 1.12791</strain>
    </source>
</reference>
<organism evidence="1 2">
    <name type="scientific">Nocardioides flavus</name>
    <name type="common">ex Wang et al. 2016</name>
    <dbReference type="NCBI Taxonomy" id="2058780"/>
    <lineage>
        <taxon>Bacteria</taxon>
        <taxon>Bacillati</taxon>
        <taxon>Actinomycetota</taxon>
        <taxon>Actinomycetes</taxon>
        <taxon>Propionibacteriales</taxon>
        <taxon>Nocardioidaceae</taxon>
        <taxon>Nocardioides</taxon>
    </lineage>
</organism>
<gene>
    <name evidence="1" type="ORF">GCM10011376_15470</name>
</gene>
<evidence type="ECO:0008006" key="3">
    <source>
        <dbReference type="Google" id="ProtNLM"/>
    </source>
</evidence>
<protein>
    <recommendedName>
        <fullName evidence="3">DUF885 domain-containing protein</fullName>
    </recommendedName>
</protein>
<comment type="caution">
    <text evidence="1">The sequence shown here is derived from an EMBL/GenBank/DDBJ whole genome shotgun (WGS) entry which is preliminary data.</text>
</comment>
<dbReference type="PANTHER" id="PTHR33361">
    <property type="entry name" value="GLR0591 PROTEIN"/>
    <property type="match status" value="1"/>
</dbReference>
<keyword evidence="2" id="KW-1185">Reference proteome</keyword>
<name>A0ABQ3HKG9_9ACTN</name>
<dbReference type="Proteomes" id="UP000597341">
    <property type="component" value="Unassembled WGS sequence"/>
</dbReference>
<dbReference type="PANTHER" id="PTHR33361:SF2">
    <property type="entry name" value="DUF885 DOMAIN-CONTAINING PROTEIN"/>
    <property type="match status" value="1"/>
</dbReference>
<dbReference type="RefSeq" id="WP_229856269.1">
    <property type="nucleotide sequence ID" value="NZ_BNAD01000003.1"/>
</dbReference>
<dbReference type="Pfam" id="PF05960">
    <property type="entry name" value="DUF885"/>
    <property type="match status" value="1"/>
</dbReference>
<dbReference type="EMBL" id="BNAD01000003">
    <property type="protein sequence ID" value="GHE16937.1"/>
    <property type="molecule type" value="Genomic_DNA"/>
</dbReference>
<accession>A0ABQ3HKG9</accession>
<proteinExistence type="predicted"/>
<sequence length="567" mass="62669">MTEPHLTERRIDALCDAYVDDYCALDPLAATSVGVGGHEHEMTDFSPAGFDARLALAREAVSAVEAATPVDDREAAARDAFLERTRLEIELEEAGVNRSRMSVLWSPLHEVRGVFDLMPTEGEEAVAAIAARLAAVPTALEGLRVTLTEEARKGNVVAARQYAEVAEQVRRWTGQAGEAGDFFLGLVERLDVADRTGLRALAGAASAATAELGLFLSEELQPLGAERQAVGREVYALASRYFLGADVDLDETYAWGWVELQRLSDLMAATADRILPGADVDAAVAHLDADPARVVHGREAFRVWMQELADHTIAAMTDVHFDIPEPIRRIECLLAPTNDGGIYYTGPSEDFVRPGRMWWSVPDGIEDFHPWREVTTVFHEGVPGHHLQVAQTAYRSDTLNRWQRLMCWCSGHGEGWALYAERLMEELGFLDDPADLLGMLDGQSLRAARVIVDIGMHLELQIPEDNRLGAGGAPFHPGETWTPELGLEFMRLHCRMDDEFIQFEVKRYLGLPGQAPSYKVGERIWLEARAGVRARQGDAFDLKAFHREALDLGSLGLDPLRTALERL</sequence>
<evidence type="ECO:0000313" key="1">
    <source>
        <dbReference type="EMBL" id="GHE16937.1"/>
    </source>
</evidence>
<evidence type="ECO:0000313" key="2">
    <source>
        <dbReference type="Proteomes" id="UP000597341"/>
    </source>
</evidence>